<name>A0ABN9X5W6_9DINO</name>
<sequence length="149" mass="15380">AAVPGVPRSAAAGARAAGAERAAAARPGEARAMPAARREAAASVPPGKPAAGGPPPEAPADWPPSQWAEREAGLRLLPVADGAGVDEELRRLEAVRRQAERAERLLADAEAQATRPRRIYAKPSASGRRVGLTGRRGAWRPRGLPSAPS</sequence>
<evidence type="ECO:0000313" key="3">
    <source>
        <dbReference type="Proteomes" id="UP001189429"/>
    </source>
</evidence>
<feature type="compositionally biased region" description="Pro residues" evidence="1">
    <location>
        <begin position="46"/>
        <end position="62"/>
    </location>
</feature>
<reference evidence="2" key="1">
    <citation type="submission" date="2023-10" db="EMBL/GenBank/DDBJ databases">
        <authorList>
            <person name="Chen Y."/>
            <person name="Shah S."/>
            <person name="Dougan E. K."/>
            <person name="Thang M."/>
            <person name="Chan C."/>
        </authorList>
    </citation>
    <scope>NUCLEOTIDE SEQUENCE [LARGE SCALE GENOMIC DNA]</scope>
</reference>
<feature type="non-terminal residue" evidence="2">
    <location>
        <position position="1"/>
    </location>
</feature>
<gene>
    <name evidence="2" type="ORF">PCOR1329_LOCUS72519</name>
</gene>
<accession>A0ABN9X5W6</accession>
<proteinExistence type="predicted"/>
<keyword evidence="3" id="KW-1185">Reference proteome</keyword>
<feature type="region of interest" description="Disordered" evidence="1">
    <location>
        <begin position="1"/>
        <end position="68"/>
    </location>
</feature>
<dbReference type="Proteomes" id="UP001189429">
    <property type="component" value="Unassembled WGS sequence"/>
</dbReference>
<feature type="region of interest" description="Disordered" evidence="1">
    <location>
        <begin position="107"/>
        <end position="149"/>
    </location>
</feature>
<dbReference type="EMBL" id="CAUYUJ010019701">
    <property type="protein sequence ID" value="CAK0893026.1"/>
    <property type="molecule type" value="Genomic_DNA"/>
</dbReference>
<protein>
    <submittedName>
        <fullName evidence="2">Uncharacterized protein</fullName>
    </submittedName>
</protein>
<evidence type="ECO:0000313" key="2">
    <source>
        <dbReference type="EMBL" id="CAK0893026.1"/>
    </source>
</evidence>
<comment type="caution">
    <text evidence="2">The sequence shown here is derived from an EMBL/GenBank/DDBJ whole genome shotgun (WGS) entry which is preliminary data.</text>
</comment>
<organism evidence="2 3">
    <name type="scientific">Prorocentrum cordatum</name>
    <dbReference type="NCBI Taxonomy" id="2364126"/>
    <lineage>
        <taxon>Eukaryota</taxon>
        <taxon>Sar</taxon>
        <taxon>Alveolata</taxon>
        <taxon>Dinophyceae</taxon>
        <taxon>Prorocentrales</taxon>
        <taxon>Prorocentraceae</taxon>
        <taxon>Prorocentrum</taxon>
    </lineage>
</organism>
<feature type="compositionally biased region" description="Low complexity" evidence="1">
    <location>
        <begin position="1"/>
        <end position="45"/>
    </location>
</feature>
<evidence type="ECO:0000256" key="1">
    <source>
        <dbReference type="SAM" id="MobiDB-lite"/>
    </source>
</evidence>